<gene>
    <name evidence="2" type="ORF">HNQ60_000501</name>
</gene>
<name>A0A841HHW0_9GAMM</name>
<protein>
    <submittedName>
        <fullName evidence="2">Acyl carrier protein</fullName>
    </submittedName>
</protein>
<evidence type="ECO:0000313" key="2">
    <source>
        <dbReference type="EMBL" id="MBB6091655.1"/>
    </source>
</evidence>
<sequence>MKDQLLPFIVETARSIAEEQGIDVSKELNDSTRLFGEGGLLDSLALVSLVIAVEQGIEERFGVRVEIADDKALSQKNSPYRTIGSLAAYAAQELEAKKAAG</sequence>
<dbReference type="EMBL" id="JACHHZ010000001">
    <property type="protein sequence ID" value="MBB6091655.1"/>
    <property type="molecule type" value="Genomic_DNA"/>
</dbReference>
<dbReference type="InterPro" id="IPR036736">
    <property type="entry name" value="ACP-like_sf"/>
</dbReference>
<evidence type="ECO:0000313" key="3">
    <source>
        <dbReference type="Proteomes" id="UP000588068"/>
    </source>
</evidence>
<dbReference type="InterPro" id="IPR009081">
    <property type="entry name" value="PP-bd_ACP"/>
</dbReference>
<accession>A0A841HHW0</accession>
<dbReference type="Gene3D" id="1.10.1200.10">
    <property type="entry name" value="ACP-like"/>
    <property type="match status" value="1"/>
</dbReference>
<dbReference type="AlphaFoldDB" id="A0A841HHW0"/>
<dbReference type="RefSeq" id="WP_184329443.1">
    <property type="nucleotide sequence ID" value="NZ_JACHHZ010000001.1"/>
</dbReference>
<keyword evidence="3" id="KW-1185">Reference proteome</keyword>
<proteinExistence type="predicted"/>
<reference evidence="2 3" key="1">
    <citation type="submission" date="2020-08" db="EMBL/GenBank/DDBJ databases">
        <title>Genomic Encyclopedia of Type Strains, Phase IV (KMG-IV): sequencing the most valuable type-strain genomes for metagenomic binning, comparative biology and taxonomic classification.</title>
        <authorList>
            <person name="Goeker M."/>
        </authorList>
    </citation>
    <scope>NUCLEOTIDE SEQUENCE [LARGE SCALE GENOMIC DNA]</scope>
    <source>
        <strain evidence="2 3">DSM 26723</strain>
    </source>
</reference>
<organism evidence="2 3">
    <name type="scientific">Povalibacter uvarum</name>
    <dbReference type="NCBI Taxonomy" id="732238"/>
    <lineage>
        <taxon>Bacteria</taxon>
        <taxon>Pseudomonadati</taxon>
        <taxon>Pseudomonadota</taxon>
        <taxon>Gammaproteobacteria</taxon>
        <taxon>Steroidobacterales</taxon>
        <taxon>Steroidobacteraceae</taxon>
        <taxon>Povalibacter</taxon>
    </lineage>
</organism>
<dbReference type="Proteomes" id="UP000588068">
    <property type="component" value="Unassembled WGS sequence"/>
</dbReference>
<evidence type="ECO:0000259" key="1">
    <source>
        <dbReference type="PROSITE" id="PS50075"/>
    </source>
</evidence>
<dbReference type="PROSITE" id="PS50075">
    <property type="entry name" value="CARRIER"/>
    <property type="match status" value="1"/>
</dbReference>
<comment type="caution">
    <text evidence="2">The sequence shown here is derived from an EMBL/GenBank/DDBJ whole genome shotgun (WGS) entry which is preliminary data.</text>
</comment>
<dbReference type="SUPFAM" id="SSF47336">
    <property type="entry name" value="ACP-like"/>
    <property type="match status" value="1"/>
</dbReference>
<feature type="domain" description="Carrier" evidence="1">
    <location>
        <begin position="4"/>
        <end position="94"/>
    </location>
</feature>